<dbReference type="GO" id="GO:0043139">
    <property type="term" value="F:5'-3' DNA helicase activity"/>
    <property type="evidence" value="ECO:0007669"/>
    <property type="project" value="UniProtKB-EC"/>
</dbReference>
<evidence type="ECO:0000256" key="3">
    <source>
        <dbReference type="ARBA" id="ARBA00011245"/>
    </source>
</evidence>
<evidence type="ECO:0000313" key="10">
    <source>
        <dbReference type="Proteomes" id="UP000674318"/>
    </source>
</evidence>
<feature type="domain" description="DNA helicase Pif1-like DEAD-box helicase" evidence="8">
    <location>
        <begin position="461"/>
        <end position="595"/>
    </location>
</feature>
<reference evidence="9 10" key="1">
    <citation type="submission" date="2021-02" db="EMBL/GenBank/DDBJ databases">
        <title>Porcisia hertigi Genome sequencing and assembly.</title>
        <authorList>
            <person name="Almutairi H."/>
            <person name="Gatherer D."/>
        </authorList>
    </citation>
    <scope>NUCLEOTIDE SEQUENCE [LARGE SCALE GENOMIC DNA]</scope>
    <source>
        <strain evidence="9 10">C119</strain>
    </source>
</reference>
<dbReference type="GO" id="GO:0006281">
    <property type="term" value="P:DNA repair"/>
    <property type="evidence" value="ECO:0007669"/>
    <property type="project" value="UniProtKB-KW"/>
</dbReference>
<keyword evidence="10" id="KW-1185">Reference proteome</keyword>
<comment type="caution">
    <text evidence="9">The sequence shown here is derived from an EMBL/GenBank/DDBJ whole genome shotgun (WGS) entry which is preliminary data.</text>
</comment>
<dbReference type="PANTHER" id="PTHR47642">
    <property type="entry name" value="ATP-DEPENDENT DNA HELICASE"/>
    <property type="match status" value="1"/>
</dbReference>
<sequence>MYSRARLMRLRACDASVVRHPTLYPGVQKLRGLALGLWTTAQNRAVFCRVCALTGSVRSLSLRLDEVGGGDEQFAVSFHMGADVSSGAADSATGEVNGRLPASLLADAAPRCNTPGLAPHLSTSEVHATADDEKGVAAMGAESRIMSSVASHPTVSGDGSRDDGCHPGPFNASVAAGDANSVDISASEALRARPVFVLPAPPHVHSSTESMLSRKKPQVRTSFVSHTGAGADGSVTSTAAAAACPTAASVAARSSTEPITTTHALYSDLFRDSFVNPFNGRLVNKSSPTARLLFGVGFYQGASNPLQLEWSPAEYLATLQKLQFAQQRKAARQQEREERRAAKAAAVAAATEDGKSSSSSGSAKSKAGGSPAKSPVKYRAPAIISMPVDEAMEAARSQLLRPFLRLGPDHWTASVARLLERKDVFTYLNRDLERLYSRLKGAYIPPKLDAPLDTSTKDMTLTPDQHQVMQLAMRGFNLFVGGSAGTGKTVLLKCIYRELSQLGLRVAMTATTGVAAVQLGGCTFHHAFNAPLDTSPHRWDANALRAVDVVVIDEVSLLDACMLDAFDMEARLARMHHSPFGGLQLIACGDFLQLSHEETRPAYESAAFQQLVALRLVTPMRHTADIPLMKLLEELRRGRFDATSFAALDRPIPENATHITYLFPRRREAQQLNDTKLCELTTQEMVFTPQRGPLHLCGIFTHSALVELSSDANGMRTAMPQRERLLEMVNEEATRLRAGWHHKDSNGKESASQVADHELVLMPVRVGGTPGTRFVLRLRCRERELPTSAARGRGGVDPDNGGSGIPTHSLALAACDTSALISDSTHSSSLATTTTTTTSVASCKSLINVAAKRTRRLAAPFTDAEWEEIATAIATRLGGRLVAMLEEEPPHMVPLSVSMTLADMTSSEVAISLMPLRLKLGCRVMVNRNLSRTVLNGSVGVVEAFAPPDINLFPRRINRSMRAMFQRICEQNLFTQLPIVRLLDGEVVQIPPVSIVLGGTAQSYFYAHEVLTIPLQLGYAFTVHKVQGLTLQGTVVLDCERFFDCPHLIYVACSRVRRLDQLIVHHVQPNMIIVRRSALEFSDRLQDASDSNLLASAPTAARASWPQNTPQRIFALSA</sequence>
<keyword evidence="6" id="KW-0234">DNA repair</keyword>
<dbReference type="InterPro" id="IPR051055">
    <property type="entry name" value="PIF1_helicase"/>
</dbReference>
<dbReference type="SUPFAM" id="SSF52540">
    <property type="entry name" value="P-loop containing nucleoside triphosphate hydrolases"/>
    <property type="match status" value="2"/>
</dbReference>
<feature type="region of interest" description="Disordered" evidence="7">
    <location>
        <begin position="151"/>
        <end position="173"/>
    </location>
</feature>
<keyword evidence="6" id="KW-0227">DNA damage</keyword>
<keyword evidence="4 6" id="KW-0233">DNA recombination</keyword>
<feature type="compositionally biased region" description="Basic and acidic residues" evidence="7">
    <location>
        <begin position="332"/>
        <end position="341"/>
    </location>
</feature>
<dbReference type="RefSeq" id="XP_067755919.1">
    <property type="nucleotide sequence ID" value="XM_067899680.1"/>
</dbReference>
<dbReference type="Gene3D" id="3.40.50.300">
    <property type="entry name" value="P-loop containing nucleotide triphosphate hydrolases"/>
    <property type="match status" value="1"/>
</dbReference>
<comment type="cofactor">
    <cofactor evidence="1 6">
        <name>Mg(2+)</name>
        <dbReference type="ChEBI" id="CHEBI:18420"/>
    </cofactor>
</comment>
<comment type="similarity">
    <text evidence="2">Belongs to the helicase family. PIF1 subfamily.</text>
</comment>
<dbReference type="OrthoDB" id="432234at2759"/>
<dbReference type="InterPro" id="IPR010285">
    <property type="entry name" value="DNA_helicase_pif1-like_DEAD"/>
</dbReference>
<keyword evidence="6" id="KW-0378">Hydrolase</keyword>
<evidence type="ECO:0000259" key="8">
    <source>
        <dbReference type="Pfam" id="PF05970"/>
    </source>
</evidence>
<protein>
    <recommendedName>
        <fullName evidence="6">ATP-dependent DNA helicase</fullName>
        <ecNumber evidence="6">5.6.2.3</ecNumber>
    </recommendedName>
</protein>
<evidence type="ECO:0000256" key="7">
    <source>
        <dbReference type="SAM" id="MobiDB-lite"/>
    </source>
</evidence>
<dbReference type="EMBL" id="JAFJZO010000028">
    <property type="protein sequence ID" value="KAG5500585.1"/>
    <property type="molecule type" value="Genomic_DNA"/>
</dbReference>
<dbReference type="GeneID" id="94289757"/>
<dbReference type="AlphaFoldDB" id="A0A836L9U3"/>
<proteinExistence type="inferred from homology"/>
<evidence type="ECO:0000256" key="1">
    <source>
        <dbReference type="ARBA" id="ARBA00001946"/>
    </source>
</evidence>
<name>A0A836L9U3_9TRYP</name>
<evidence type="ECO:0000313" key="9">
    <source>
        <dbReference type="EMBL" id="KAG5500585.1"/>
    </source>
</evidence>
<dbReference type="GO" id="GO:0016787">
    <property type="term" value="F:hydrolase activity"/>
    <property type="evidence" value="ECO:0007669"/>
    <property type="project" value="UniProtKB-KW"/>
</dbReference>
<evidence type="ECO:0000256" key="4">
    <source>
        <dbReference type="ARBA" id="ARBA00023172"/>
    </source>
</evidence>
<organism evidence="9 10">
    <name type="scientific">Porcisia hertigi</name>
    <dbReference type="NCBI Taxonomy" id="2761500"/>
    <lineage>
        <taxon>Eukaryota</taxon>
        <taxon>Discoba</taxon>
        <taxon>Euglenozoa</taxon>
        <taxon>Kinetoplastea</taxon>
        <taxon>Metakinetoplastina</taxon>
        <taxon>Trypanosomatida</taxon>
        <taxon>Trypanosomatidae</taxon>
        <taxon>Leishmaniinae</taxon>
        <taxon>Porcisia</taxon>
    </lineage>
</organism>
<dbReference type="Pfam" id="PF05970">
    <property type="entry name" value="PIF1"/>
    <property type="match status" value="1"/>
</dbReference>
<gene>
    <name evidence="9" type="ORF">JKF63_03680</name>
</gene>
<dbReference type="GO" id="GO:0000723">
    <property type="term" value="P:telomere maintenance"/>
    <property type="evidence" value="ECO:0007669"/>
    <property type="project" value="InterPro"/>
</dbReference>
<dbReference type="GO" id="GO:0006310">
    <property type="term" value="P:DNA recombination"/>
    <property type="evidence" value="ECO:0007669"/>
    <property type="project" value="UniProtKB-KW"/>
</dbReference>
<dbReference type="InterPro" id="IPR027417">
    <property type="entry name" value="P-loop_NTPase"/>
</dbReference>
<keyword evidence="6" id="KW-0547">Nucleotide-binding</keyword>
<dbReference type="EC" id="5.6.2.3" evidence="6"/>
<accession>A0A836L9U3</accession>
<dbReference type="PANTHER" id="PTHR47642:SF5">
    <property type="entry name" value="ATP-DEPENDENT DNA HELICASE"/>
    <property type="match status" value="1"/>
</dbReference>
<comment type="catalytic activity">
    <reaction evidence="5 6">
        <text>ATP + H2O = ADP + phosphate + H(+)</text>
        <dbReference type="Rhea" id="RHEA:13065"/>
        <dbReference type="ChEBI" id="CHEBI:15377"/>
        <dbReference type="ChEBI" id="CHEBI:15378"/>
        <dbReference type="ChEBI" id="CHEBI:30616"/>
        <dbReference type="ChEBI" id="CHEBI:43474"/>
        <dbReference type="ChEBI" id="CHEBI:456216"/>
        <dbReference type="EC" id="5.6.2.3"/>
    </reaction>
</comment>
<keyword evidence="6" id="KW-0347">Helicase</keyword>
<dbReference type="GO" id="GO:0005524">
    <property type="term" value="F:ATP binding"/>
    <property type="evidence" value="ECO:0007669"/>
    <property type="project" value="UniProtKB-KW"/>
</dbReference>
<comment type="subunit">
    <text evidence="3">Monomer.</text>
</comment>
<evidence type="ECO:0000256" key="5">
    <source>
        <dbReference type="ARBA" id="ARBA00048954"/>
    </source>
</evidence>
<evidence type="ECO:0000256" key="6">
    <source>
        <dbReference type="RuleBase" id="RU363044"/>
    </source>
</evidence>
<evidence type="ECO:0000256" key="2">
    <source>
        <dbReference type="ARBA" id="ARBA00009781"/>
    </source>
</evidence>
<keyword evidence="6" id="KW-0067">ATP-binding</keyword>
<feature type="compositionally biased region" description="Low complexity" evidence="7">
    <location>
        <begin position="343"/>
        <end position="375"/>
    </location>
</feature>
<dbReference type="KEGG" id="phet:94289757"/>
<feature type="region of interest" description="Disordered" evidence="7">
    <location>
        <begin position="330"/>
        <end position="375"/>
    </location>
</feature>
<dbReference type="Proteomes" id="UP000674318">
    <property type="component" value="Chromosome 28"/>
</dbReference>
<dbReference type="CDD" id="cd18809">
    <property type="entry name" value="SF1_C_RecD"/>
    <property type="match status" value="1"/>
</dbReference>